<evidence type="ECO:0000313" key="1">
    <source>
        <dbReference type="Proteomes" id="UP000887564"/>
    </source>
</evidence>
<dbReference type="AlphaFoldDB" id="A0A914RKW4"/>
<dbReference type="Proteomes" id="UP000887564">
    <property type="component" value="Unplaced"/>
</dbReference>
<protein>
    <submittedName>
        <fullName evidence="2">Uncharacterized protein</fullName>
    </submittedName>
</protein>
<evidence type="ECO:0000313" key="2">
    <source>
        <dbReference type="WBParaSite" id="PEQ_0000248701-mRNA-1"/>
    </source>
</evidence>
<proteinExistence type="predicted"/>
<name>A0A914RKW4_PAREQ</name>
<keyword evidence="1" id="KW-1185">Reference proteome</keyword>
<accession>A0A914RKW4</accession>
<organism evidence="1 2">
    <name type="scientific">Parascaris equorum</name>
    <name type="common">Equine roundworm</name>
    <dbReference type="NCBI Taxonomy" id="6256"/>
    <lineage>
        <taxon>Eukaryota</taxon>
        <taxon>Metazoa</taxon>
        <taxon>Ecdysozoa</taxon>
        <taxon>Nematoda</taxon>
        <taxon>Chromadorea</taxon>
        <taxon>Rhabditida</taxon>
        <taxon>Spirurina</taxon>
        <taxon>Ascaridomorpha</taxon>
        <taxon>Ascaridoidea</taxon>
        <taxon>Ascarididae</taxon>
        <taxon>Parascaris</taxon>
    </lineage>
</organism>
<reference evidence="2" key="1">
    <citation type="submission" date="2022-11" db="UniProtKB">
        <authorList>
            <consortium name="WormBaseParasite"/>
        </authorList>
    </citation>
    <scope>IDENTIFICATION</scope>
</reference>
<dbReference type="WBParaSite" id="PEQ_0000248701-mRNA-1">
    <property type="protein sequence ID" value="PEQ_0000248701-mRNA-1"/>
    <property type="gene ID" value="PEQ_0000248701"/>
</dbReference>
<sequence length="83" mass="9223">MSQIGYLSATSSRNSHTKAVDWDQVRGSDALILTSVCRFPEHSPDNSRGRSGLLLIETKYPIYLAELYTIIEFSSIDSGDKGR</sequence>